<dbReference type="EMBL" id="ML213532">
    <property type="protein sequence ID" value="TFK46242.1"/>
    <property type="molecule type" value="Genomic_DNA"/>
</dbReference>
<dbReference type="OrthoDB" id="2789670at2759"/>
<dbReference type="PROSITE" id="PS00086">
    <property type="entry name" value="CYTOCHROME_P450"/>
    <property type="match status" value="1"/>
</dbReference>
<protein>
    <submittedName>
        <fullName evidence="11">Cytochrome P450</fullName>
    </submittedName>
</protein>
<dbReference type="InterPro" id="IPR017972">
    <property type="entry name" value="Cyt_P450_CS"/>
</dbReference>
<reference evidence="11 12" key="1">
    <citation type="journal article" date="2019" name="Nat. Ecol. Evol.">
        <title>Megaphylogeny resolves global patterns of mushroom evolution.</title>
        <authorList>
            <person name="Varga T."/>
            <person name="Krizsan K."/>
            <person name="Foldi C."/>
            <person name="Dima B."/>
            <person name="Sanchez-Garcia M."/>
            <person name="Sanchez-Ramirez S."/>
            <person name="Szollosi G.J."/>
            <person name="Szarkandi J.G."/>
            <person name="Papp V."/>
            <person name="Albert L."/>
            <person name="Andreopoulos W."/>
            <person name="Angelini C."/>
            <person name="Antonin V."/>
            <person name="Barry K.W."/>
            <person name="Bougher N.L."/>
            <person name="Buchanan P."/>
            <person name="Buyck B."/>
            <person name="Bense V."/>
            <person name="Catcheside P."/>
            <person name="Chovatia M."/>
            <person name="Cooper J."/>
            <person name="Damon W."/>
            <person name="Desjardin D."/>
            <person name="Finy P."/>
            <person name="Geml J."/>
            <person name="Haridas S."/>
            <person name="Hughes K."/>
            <person name="Justo A."/>
            <person name="Karasinski D."/>
            <person name="Kautmanova I."/>
            <person name="Kiss B."/>
            <person name="Kocsube S."/>
            <person name="Kotiranta H."/>
            <person name="LaButti K.M."/>
            <person name="Lechner B.E."/>
            <person name="Liimatainen K."/>
            <person name="Lipzen A."/>
            <person name="Lukacs Z."/>
            <person name="Mihaltcheva S."/>
            <person name="Morgado L.N."/>
            <person name="Niskanen T."/>
            <person name="Noordeloos M.E."/>
            <person name="Ohm R.A."/>
            <person name="Ortiz-Santana B."/>
            <person name="Ovrebo C."/>
            <person name="Racz N."/>
            <person name="Riley R."/>
            <person name="Savchenko A."/>
            <person name="Shiryaev A."/>
            <person name="Soop K."/>
            <person name="Spirin V."/>
            <person name="Szebenyi C."/>
            <person name="Tomsovsky M."/>
            <person name="Tulloss R.E."/>
            <person name="Uehling J."/>
            <person name="Grigoriev I.V."/>
            <person name="Vagvolgyi C."/>
            <person name="Papp T."/>
            <person name="Martin F.M."/>
            <person name="Miettinen O."/>
            <person name="Hibbett D.S."/>
            <person name="Nagy L.G."/>
        </authorList>
    </citation>
    <scope>NUCLEOTIDE SEQUENCE [LARGE SCALE GENOMIC DNA]</scope>
    <source>
        <strain evidence="11 12">OMC1185</strain>
    </source>
</reference>
<sequence>MENTVLLALAVAAVSYALIRLLGRRRPPYLPGPTPLPVLGNLLQMPTEREWLVFTEWAKTYGDCIHLKVLGQSIVVLNSFEAASDLLEKRSAMYSSRPRLVMAGELIGFAQAMALMPYTERFRQLRRMAHKELTGAALQRYWPLHEHDSRYLVLKVMEHPSDLAKLVRHYAGSVILKVTYGYQTKPEDDPFLLLAEKVMGAFSIASKPGNWLVDFVPWLRHLPDCVPGTHFKQVARELSALHMQVIEGPYHWALARQDTPEVIKPNFVSTVMSRKAGSLTAEENEILLWSSASLFGGGADTTVSSITSFYLAMALYPEVQAKGRAEIDRVVGDRRLPQLSDQQDLPYIEAIMREVLRWNPVAPLGVPHLSTQDDIYRDRFIPSGAIVMSNIWAMLHDPAMFPNPQEFNPDRFLGNEAALKRTSVAFGFGRRLCPGMNFAESSVFIAIATALATCEIRDPLNENGAPILREVMYETGTISHPPPFTCSVSPRSKDHSDLLEASLAC</sequence>
<evidence type="ECO:0000256" key="2">
    <source>
        <dbReference type="ARBA" id="ARBA00005179"/>
    </source>
</evidence>
<evidence type="ECO:0000256" key="3">
    <source>
        <dbReference type="ARBA" id="ARBA00010617"/>
    </source>
</evidence>
<keyword evidence="8 10" id="KW-0503">Monooxygenase</keyword>
<dbReference type="Proteomes" id="UP000305948">
    <property type="component" value="Unassembled WGS sequence"/>
</dbReference>
<comment type="similarity">
    <text evidence="3 10">Belongs to the cytochrome P450 family.</text>
</comment>
<name>A0A5C3MLG3_9AGAM</name>
<keyword evidence="4 9" id="KW-0349">Heme</keyword>
<dbReference type="Pfam" id="PF00067">
    <property type="entry name" value="p450"/>
    <property type="match status" value="1"/>
</dbReference>
<proteinExistence type="inferred from homology"/>
<evidence type="ECO:0000256" key="10">
    <source>
        <dbReference type="RuleBase" id="RU000461"/>
    </source>
</evidence>
<dbReference type="InterPro" id="IPR036396">
    <property type="entry name" value="Cyt_P450_sf"/>
</dbReference>
<keyword evidence="7 9" id="KW-0408">Iron</keyword>
<evidence type="ECO:0000256" key="9">
    <source>
        <dbReference type="PIRSR" id="PIRSR602401-1"/>
    </source>
</evidence>
<dbReference type="PRINTS" id="PR00385">
    <property type="entry name" value="P450"/>
</dbReference>
<dbReference type="PANTHER" id="PTHR46300">
    <property type="entry name" value="P450, PUTATIVE (EUROFUNG)-RELATED-RELATED"/>
    <property type="match status" value="1"/>
</dbReference>
<dbReference type="GO" id="GO:0004497">
    <property type="term" value="F:monooxygenase activity"/>
    <property type="evidence" value="ECO:0007669"/>
    <property type="project" value="UniProtKB-KW"/>
</dbReference>
<evidence type="ECO:0000313" key="11">
    <source>
        <dbReference type="EMBL" id="TFK46242.1"/>
    </source>
</evidence>
<feature type="binding site" description="axial binding residue" evidence="9">
    <location>
        <position position="433"/>
    </location>
    <ligand>
        <name>heme</name>
        <dbReference type="ChEBI" id="CHEBI:30413"/>
    </ligand>
    <ligandPart>
        <name>Fe</name>
        <dbReference type="ChEBI" id="CHEBI:18248"/>
    </ligandPart>
</feature>
<dbReference type="GO" id="GO:0005506">
    <property type="term" value="F:iron ion binding"/>
    <property type="evidence" value="ECO:0007669"/>
    <property type="project" value="InterPro"/>
</dbReference>
<dbReference type="CDD" id="cd11065">
    <property type="entry name" value="CYP64-like"/>
    <property type="match status" value="1"/>
</dbReference>
<dbReference type="Gene3D" id="1.10.630.10">
    <property type="entry name" value="Cytochrome P450"/>
    <property type="match status" value="1"/>
</dbReference>
<dbReference type="GO" id="GO:0020037">
    <property type="term" value="F:heme binding"/>
    <property type="evidence" value="ECO:0007669"/>
    <property type="project" value="InterPro"/>
</dbReference>
<dbReference type="STRING" id="5364.A0A5C3MLG3"/>
<accession>A0A5C3MLG3</accession>
<organism evidence="11 12">
    <name type="scientific">Heliocybe sulcata</name>
    <dbReference type="NCBI Taxonomy" id="5364"/>
    <lineage>
        <taxon>Eukaryota</taxon>
        <taxon>Fungi</taxon>
        <taxon>Dikarya</taxon>
        <taxon>Basidiomycota</taxon>
        <taxon>Agaricomycotina</taxon>
        <taxon>Agaricomycetes</taxon>
        <taxon>Gloeophyllales</taxon>
        <taxon>Gloeophyllaceae</taxon>
        <taxon>Heliocybe</taxon>
    </lineage>
</organism>
<evidence type="ECO:0000256" key="1">
    <source>
        <dbReference type="ARBA" id="ARBA00001971"/>
    </source>
</evidence>
<evidence type="ECO:0000256" key="4">
    <source>
        <dbReference type="ARBA" id="ARBA00022617"/>
    </source>
</evidence>
<dbReference type="InterPro" id="IPR050364">
    <property type="entry name" value="Cytochrome_P450_fung"/>
</dbReference>
<keyword evidence="5 9" id="KW-0479">Metal-binding</keyword>
<evidence type="ECO:0000313" key="12">
    <source>
        <dbReference type="Proteomes" id="UP000305948"/>
    </source>
</evidence>
<dbReference type="InterPro" id="IPR002401">
    <property type="entry name" value="Cyt_P450_E_grp-I"/>
</dbReference>
<dbReference type="PRINTS" id="PR00463">
    <property type="entry name" value="EP450I"/>
</dbReference>
<evidence type="ECO:0000256" key="7">
    <source>
        <dbReference type="ARBA" id="ARBA00023004"/>
    </source>
</evidence>
<comment type="pathway">
    <text evidence="2">Secondary metabolite biosynthesis.</text>
</comment>
<keyword evidence="12" id="KW-1185">Reference proteome</keyword>
<dbReference type="SUPFAM" id="SSF48264">
    <property type="entry name" value="Cytochrome P450"/>
    <property type="match status" value="1"/>
</dbReference>
<comment type="cofactor">
    <cofactor evidence="1 9">
        <name>heme</name>
        <dbReference type="ChEBI" id="CHEBI:30413"/>
    </cofactor>
</comment>
<evidence type="ECO:0000256" key="5">
    <source>
        <dbReference type="ARBA" id="ARBA00022723"/>
    </source>
</evidence>
<keyword evidence="6 10" id="KW-0560">Oxidoreductase</keyword>
<dbReference type="GO" id="GO:0016705">
    <property type="term" value="F:oxidoreductase activity, acting on paired donors, with incorporation or reduction of molecular oxygen"/>
    <property type="evidence" value="ECO:0007669"/>
    <property type="project" value="InterPro"/>
</dbReference>
<evidence type="ECO:0000256" key="8">
    <source>
        <dbReference type="ARBA" id="ARBA00023033"/>
    </source>
</evidence>
<dbReference type="AlphaFoldDB" id="A0A5C3MLG3"/>
<evidence type="ECO:0000256" key="6">
    <source>
        <dbReference type="ARBA" id="ARBA00023002"/>
    </source>
</evidence>
<gene>
    <name evidence="11" type="ORF">OE88DRAFT_1668153</name>
</gene>
<dbReference type="PANTHER" id="PTHR46300:SF7">
    <property type="entry name" value="P450, PUTATIVE (EUROFUNG)-RELATED"/>
    <property type="match status" value="1"/>
</dbReference>
<dbReference type="InterPro" id="IPR001128">
    <property type="entry name" value="Cyt_P450"/>
</dbReference>